<accession>A0A3C1KM32</accession>
<dbReference type="GO" id="GO:0016491">
    <property type="term" value="F:oxidoreductase activity"/>
    <property type="evidence" value="ECO:0007669"/>
    <property type="project" value="UniProtKB-KW"/>
</dbReference>
<dbReference type="InterPro" id="IPR020904">
    <property type="entry name" value="Sc_DH/Rdtase_CS"/>
</dbReference>
<dbReference type="AlphaFoldDB" id="A0A3C1KM32"/>
<reference evidence="4 5" key="1">
    <citation type="journal article" date="2018" name="Nat. Biotechnol.">
        <title>A standardized bacterial taxonomy based on genome phylogeny substantially revises the tree of life.</title>
        <authorList>
            <person name="Parks D.H."/>
            <person name="Chuvochina M."/>
            <person name="Waite D.W."/>
            <person name="Rinke C."/>
            <person name="Skarshewski A."/>
            <person name="Chaumeil P.A."/>
            <person name="Hugenholtz P."/>
        </authorList>
    </citation>
    <scope>NUCLEOTIDE SEQUENCE [LARGE SCALE GENOMIC DNA]</scope>
    <source>
        <strain evidence="4">UBA9158</strain>
    </source>
</reference>
<keyword evidence="2" id="KW-0560">Oxidoreductase</keyword>
<evidence type="ECO:0000256" key="2">
    <source>
        <dbReference type="ARBA" id="ARBA00023002"/>
    </source>
</evidence>
<dbReference type="SUPFAM" id="SSF51735">
    <property type="entry name" value="NAD(P)-binding Rossmann-fold domains"/>
    <property type="match status" value="1"/>
</dbReference>
<sequence length="253" mass="26692">MNCPGLPDDYTPAPNLLAGKTLLVTGAGDGIGRAAAECFAGHGATVILLGRTQEKLEAVYDAIERAGGPQPALFPLDLSTAGEDDYASLASAIESTFGRLDGLLHNASVLGERRPVANASWTAWAEVMQVNVNAQFLLTRALLPLLEQAPQASIVMTSSGVGRRGRAYWGAYAVSKFATEGFMQVLADELENTSRVRVNSLNPGATNTAMRRTAYPAEAPTTNPSPEAIMPLYLYLMSDDSAGRTGEAFNAQG</sequence>
<dbReference type="PROSITE" id="PS00061">
    <property type="entry name" value="ADH_SHORT"/>
    <property type="match status" value="1"/>
</dbReference>
<comment type="similarity">
    <text evidence="1">Belongs to the short-chain dehydrogenases/reductases (SDR) family.</text>
</comment>
<dbReference type="SMART" id="SM00822">
    <property type="entry name" value="PKS_KR"/>
    <property type="match status" value="1"/>
</dbReference>
<evidence type="ECO:0000259" key="3">
    <source>
        <dbReference type="SMART" id="SM00822"/>
    </source>
</evidence>
<comment type="caution">
    <text evidence="4">The sequence shown here is derived from an EMBL/GenBank/DDBJ whole genome shotgun (WGS) entry which is preliminary data.</text>
</comment>
<dbReference type="STRING" id="1121937.GCA_000423125_01025"/>
<evidence type="ECO:0000313" key="5">
    <source>
        <dbReference type="Proteomes" id="UP000259273"/>
    </source>
</evidence>
<dbReference type="Proteomes" id="UP000259273">
    <property type="component" value="Unassembled WGS sequence"/>
</dbReference>
<evidence type="ECO:0000256" key="1">
    <source>
        <dbReference type="ARBA" id="ARBA00006484"/>
    </source>
</evidence>
<dbReference type="PANTHER" id="PTHR42901:SF1">
    <property type="entry name" value="ALCOHOL DEHYDROGENASE"/>
    <property type="match status" value="1"/>
</dbReference>
<organism evidence="4 5">
    <name type="scientific">Haliea salexigens</name>
    <dbReference type="NCBI Taxonomy" id="287487"/>
    <lineage>
        <taxon>Bacteria</taxon>
        <taxon>Pseudomonadati</taxon>
        <taxon>Pseudomonadota</taxon>
        <taxon>Gammaproteobacteria</taxon>
        <taxon>Cellvibrionales</taxon>
        <taxon>Halieaceae</taxon>
        <taxon>Haliea</taxon>
    </lineage>
</organism>
<dbReference type="InterPro" id="IPR036291">
    <property type="entry name" value="NAD(P)-bd_dom_sf"/>
</dbReference>
<evidence type="ECO:0000313" key="4">
    <source>
        <dbReference type="EMBL" id="HAN27782.1"/>
    </source>
</evidence>
<protein>
    <submittedName>
        <fullName evidence="4">YciK family oxidoreductase</fullName>
    </submittedName>
</protein>
<dbReference type="Gene3D" id="3.40.50.720">
    <property type="entry name" value="NAD(P)-binding Rossmann-like Domain"/>
    <property type="match status" value="1"/>
</dbReference>
<dbReference type="InterPro" id="IPR057326">
    <property type="entry name" value="KR_dom"/>
</dbReference>
<feature type="domain" description="Ketoreductase" evidence="3">
    <location>
        <begin position="20"/>
        <end position="206"/>
    </location>
</feature>
<dbReference type="NCBIfam" id="NF006509">
    <property type="entry name" value="PRK08945.1"/>
    <property type="match status" value="1"/>
</dbReference>
<dbReference type="PRINTS" id="PR00081">
    <property type="entry name" value="GDHRDH"/>
</dbReference>
<gene>
    <name evidence="4" type="ORF">DCP75_08705</name>
</gene>
<dbReference type="Pfam" id="PF00106">
    <property type="entry name" value="adh_short"/>
    <property type="match status" value="1"/>
</dbReference>
<dbReference type="EMBL" id="DMND01000119">
    <property type="protein sequence ID" value="HAN27782.1"/>
    <property type="molecule type" value="Genomic_DNA"/>
</dbReference>
<dbReference type="PANTHER" id="PTHR42901">
    <property type="entry name" value="ALCOHOL DEHYDROGENASE"/>
    <property type="match status" value="1"/>
</dbReference>
<proteinExistence type="inferred from homology"/>
<name>A0A3C1KM32_9GAMM</name>
<dbReference type="InterPro" id="IPR002347">
    <property type="entry name" value="SDR_fam"/>
</dbReference>